<accession>A0A1U7M546</accession>
<name>A0A1U7M546_TISCR</name>
<dbReference type="AlphaFoldDB" id="A0A1U7M546"/>
<dbReference type="EMBL" id="LTDM01000030">
    <property type="protein sequence ID" value="OLS02405.1"/>
    <property type="molecule type" value="Genomic_DNA"/>
</dbReference>
<gene>
    <name evidence="2" type="ORF">TICRE_16250</name>
</gene>
<organism evidence="2 3">
    <name type="scientific">Tissierella creatinophila DSM 6911</name>
    <dbReference type="NCBI Taxonomy" id="1123403"/>
    <lineage>
        <taxon>Bacteria</taxon>
        <taxon>Bacillati</taxon>
        <taxon>Bacillota</taxon>
        <taxon>Tissierellia</taxon>
        <taxon>Tissierellales</taxon>
        <taxon>Tissierellaceae</taxon>
        <taxon>Tissierella</taxon>
    </lineage>
</organism>
<keyword evidence="1" id="KW-0472">Membrane</keyword>
<keyword evidence="1" id="KW-0812">Transmembrane</keyword>
<evidence type="ECO:0000313" key="3">
    <source>
        <dbReference type="Proteomes" id="UP000186112"/>
    </source>
</evidence>
<evidence type="ECO:0000313" key="2">
    <source>
        <dbReference type="EMBL" id="OLS02405.1"/>
    </source>
</evidence>
<feature type="transmembrane region" description="Helical" evidence="1">
    <location>
        <begin position="6"/>
        <end position="27"/>
    </location>
</feature>
<reference evidence="2 3" key="1">
    <citation type="submission" date="2016-02" db="EMBL/GenBank/DDBJ databases">
        <title>Genome sequence of Tissierella creatinophila DSM 6911.</title>
        <authorList>
            <person name="Poehlein A."/>
            <person name="Daniel R."/>
        </authorList>
    </citation>
    <scope>NUCLEOTIDE SEQUENCE [LARGE SCALE GENOMIC DNA]</scope>
    <source>
        <strain evidence="2 3">DSM 6911</strain>
    </source>
</reference>
<keyword evidence="3" id="KW-1185">Reference proteome</keyword>
<evidence type="ECO:0000256" key="1">
    <source>
        <dbReference type="SAM" id="Phobius"/>
    </source>
</evidence>
<comment type="caution">
    <text evidence="2">The sequence shown here is derived from an EMBL/GenBank/DDBJ whole genome shotgun (WGS) entry which is preliminary data.</text>
</comment>
<keyword evidence="1" id="KW-1133">Transmembrane helix</keyword>
<proteinExistence type="predicted"/>
<dbReference type="Proteomes" id="UP000186112">
    <property type="component" value="Unassembled WGS sequence"/>
</dbReference>
<protein>
    <submittedName>
        <fullName evidence="2">Uncharacterized protein</fullName>
    </submittedName>
</protein>
<sequence>MTGSWTMDSFFIGAAILIVVPLGIWFFKEAQLKKGSDTK</sequence>